<dbReference type="GO" id="GO:0006412">
    <property type="term" value="P:translation"/>
    <property type="evidence" value="ECO:0007669"/>
    <property type="project" value="InterPro"/>
</dbReference>
<keyword evidence="1" id="KW-0689">Ribosomal protein</keyword>
<dbReference type="SUPFAM" id="SSF57716">
    <property type="entry name" value="Glucocorticoid receptor-like (DNA-binding domain)"/>
    <property type="match status" value="1"/>
</dbReference>
<reference evidence="3 4" key="1">
    <citation type="submission" date="2017-11" db="EMBL/GenBank/DDBJ databases">
        <title>The genome sequence of Candidatus Carsonella ruddii from the psyllid Bactericera trigonica.</title>
        <authorList>
            <person name="Katsir L."/>
            <person name="Zhepu R."/>
            <person name="Piasezky A."/>
            <person name="Jong J."/>
            <person name="Sela N."/>
            <person name="Freilich S."/>
            <person name="Bahar O."/>
        </authorList>
    </citation>
    <scope>NUCLEOTIDE SEQUENCE [LARGE SCALE GENOMIC DNA]</scope>
    <source>
        <strain evidence="3 4">BT</strain>
    </source>
</reference>
<dbReference type="GO" id="GO:0003735">
    <property type="term" value="F:structural constituent of ribosome"/>
    <property type="evidence" value="ECO:0007669"/>
    <property type="project" value="InterPro"/>
</dbReference>
<evidence type="ECO:0000256" key="2">
    <source>
        <dbReference type="ARBA" id="ARBA00023274"/>
    </source>
</evidence>
<gene>
    <name evidence="3" type="ORF">CUN91_00280</name>
</gene>
<evidence type="ECO:0000313" key="4">
    <source>
        <dbReference type="Proteomes" id="UP000230531"/>
    </source>
</evidence>
<sequence>MAKKSLIFKNIIIYKKSLFNIKNIIKIKQNLFLNSSLENYFKLFNLKKKKLFVKFKKRCYISGRNRSVYSKFYLNRNLIRKIGGYGNIVGLEKSSW</sequence>
<accession>A0A2K8K961</accession>
<dbReference type="RefSeq" id="WP_157801463.1">
    <property type="nucleotide sequence ID" value="NZ_CP024798.1"/>
</dbReference>
<dbReference type="GO" id="GO:1990904">
    <property type="term" value="C:ribonucleoprotein complex"/>
    <property type="evidence" value="ECO:0007669"/>
    <property type="project" value="UniProtKB-KW"/>
</dbReference>
<dbReference type="InterPro" id="IPR043140">
    <property type="entry name" value="Ribosomal_uS14_sf"/>
</dbReference>
<protein>
    <submittedName>
        <fullName evidence="3">Uncharacterized protein</fullName>
    </submittedName>
</protein>
<proteinExistence type="predicted"/>
<dbReference type="GO" id="GO:0005840">
    <property type="term" value="C:ribosome"/>
    <property type="evidence" value="ECO:0007669"/>
    <property type="project" value="UniProtKB-KW"/>
</dbReference>
<evidence type="ECO:0000313" key="3">
    <source>
        <dbReference type="EMBL" id="ATX33393.1"/>
    </source>
</evidence>
<dbReference type="Gene3D" id="4.10.830.10">
    <property type="entry name" value="30s Ribosomal Protein S14, Chain N"/>
    <property type="match status" value="1"/>
</dbReference>
<name>A0A2K8K961_CARRU</name>
<dbReference type="Proteomes" id="UP000230531">
    <property type="component" value="Chromosome"/>
</dbReference>
<dbReference type="OrthoDB" id="9810484at2"/>
<dbReference type="Pfam" id="PF00253">
    <property type="entry name" value="Ribosomal_S14"/>
    <property type="match status" value="1"/>
</dbReference>
<keyword evidence="2" id="KW-0687">Ribonucleoprotein</keyword>
<organism evidence="3 4">
    <name type="scientific">Carsonella ruddii</name>
    <dbReference type="NCBI Taxonomy" id="114186"/>
    <lineage>
        <taxon>Bacteria</taxon>
        <taxon>Pseudomonadati</taxon>
        <taxon>Pseudomonadota</taxon>
        <taxon>Gammaproteobacteria</taxon>
        <taxon>Oceanospirillales</taxon>
        <taxon>Halomonadaceae</taxon>
        <taxon>Zymobacter group</taxon>
        <taxon>Candidatus Carsonella</taxon>
    </lineage>
</organism>
<evidence type="ECO:0000256" key="1">
    <source>
        <dbReference type="ARBA" id="ARBA00022980"/>
    </source>
</evidence>
<dbReference type="EMBL" id="CP024798">
    <property type="protein sequence ID" value="ATX33393.1"/>
    <property type="molecule type" value="Genomic_DNA"/>
</dbReference>
<dbReference type="AlphaFoldDB" id="A0A2K8K961"/>
<dbReference type="InterPro" id="IPR001209">
    <property type="entry name" value="Ribosomal_uS14"/>
</dbReference>